<protein>
    <recommendedName>
        <fullName evidence="3">Pathogenicity island protein</fullName>
    </recommendedName>
</protein>
<evidence type="ECO:0000313" key="2">
    <source>
        <dbReference type="Proteomes" id="UP000597038"/>
    </source>
</evidence>
<dbReference type="EMBL" id="JAEDAQ010000003">
    <property type="protein sequence ID" value="MBH9580369.1"/>
    <property type="molecule type" value="Genomic_DNA"/>
</dbReference>
<evidence type="ECO:0008006" key="3">
    <source>
        <dbReference type="Google" id="ProtNLM"/>
    </source>
</evidence>
<comment type="caution">
    <text evidence="1">The sequence shown here is derived from an EMBL/GenBank/DDBJ whole genome shotgun (WGS) entry which is preliminary data.</text>
</comment>
<proteinExistence type="predicted"/>
<keyword evidence="2" id="KW-1185">Reference proteome</keyword>
<organism evidence="1 2">
    <name type="scientific">Staphylococcus felis</name>
    <dbReference type="NCBI Taxonomy" id="46127"/>
    <lineage>
        <taxon>Bacteria</taxon>
        <taxon>Bacillati</taxon>
        <taxon>Bacillota</taxon>
        <taxon>Bacilli</taxon>
        <taxon>Bacillales</taxon>
        <taxon>Staphylococcaceae</taxon>
        <taxon>Staphylococcus</taxon>
    </lineage>
</organism>
<evidence type="ECO:0000313" key="1">
    <source>
        <dbReference type="EMBL" id="MBH9580369.1"/>
    </source>
</evidence>
<reference evidence="1 2" key="1">
    <citation type="submission" date="2020-12" db="EMBL/GenBank/DDBJ databases">
        <title>Genomic analysis of Staphylococcus felis from a cat with skin infection.</title>
        <authorList>
            <person name="Aslantas O."/>
            <person name="Keskin O."/>
            <person name="Buyukaltay K."/>
            <person name="Gullu Yucetepe A."/>
        </authorList>
    </citation>
    <scope>NUCLEOTIDE SEQUENCE [LARGE SCALE GENOMIC DNA]</scope>
    <source>
        <strain evidence="1 2">HARRANVET</strain>
    </source>
</reference>
<sequence length="120" mass="14755">MINLNHRDFVKRKIEYVDFRIKTLYEKVIDPETNSFDKDEIIILNEVYSTLESIELFCFTHEHFERFNEEYATEAKKIYHIMSEMVRDNDRNTSWIYDEYEEYKKSFDMTVETLELPDKV</sequence>
<dbReference type="Proteomes" id="UP000597038">
    <property type="component" value="Unassembled WGS sequence"/>
</dbReference>
<name>A0ABS0QML8_9STAP</name>
<gene>
    <name evidence="1" type="ORF">I9026_03180</name>
</gene>
<dbReference type="RefSeq" id="WP_115902529.1">
    <property type="nucleotide sequence ID" value="NZ_JAEDAQ010000003.1"/>
</dbReference>
<accession>A0ABS0QML8</accession>